<gene>
    <name evidence="2" type="ORF">CLO192961_LOCUS200269</name>
</gene>
<dbReference type="PANTHER" id="PTHR47785:SF7">
    <property type="entry name" value="ZN(II)2CYS6 TRANSCRIPTION FACTOR (EUROFUNG)"/>
    <property type="match status" value="1"/>
</dbReference>
<evidence type="ECO:0000313" key="2">
    <source>
        <dbReference type="EMBL" id="VUC27016.1"/>
    </source>
</evidence>
<accession>A0ABY6U9P0</accession>
<dbReference type="EMBL" id="CABFNS010000761">
    <property type="protein sequence ID" value="VUC27016.1"/>
    <property type="molecule type" value="Genomic_DNA"/>
</dbReference>
<feature type="compositionally biased region" description="Polar residues" evidence="1">
    <location>
        <begin position="1"/>
        <end position="11"/>
    </location>
</feature>
<dbReference type="InterPro" id="IPR053181">
    <property type="entry name" value="EcdB-like_regulator"/>
</dbReference>
<protein>
    <recommendedName>
        <fullName evidence="4">Transcription factor domain-containing protein</fullName>
    </recommendedName>
</protein>
<name>A0ABY6U9P0_BIOOC</name>
<dbReference type="PANTHER" id="PTHR47785">
    <property type="entry name" value="ZN(II)2CYS6 TRANSCRIPTION FACTOR (EUROFUNG)-RELATED-RELATED"/>
    <property type="match status" value="1"/>
</dbReference>
<comment type="caution">
    <text evidence="2">The sequence shown here is derived from an EMBL/GenBank/DDBJ whole genome shotgun (WGS) entry which is preliminary data.</text>
</comment>
<evidence type="ECO:0000256" key="1">
    <source>
        <dbReference type="SAM" id="MobiDB-lite"/>
    </source>
</evidence>
<keyword evidence="3" id="KW-1185">Reference proteome</keyword>
<dbReference type="CDD" id="cd12148">
    <property type="entry name" value="fungal_TF_MHR"/>
    <property type="match status" value="1"/>
</dbReference>
<proteinExistence type="predicted"/>
<reference evidence="2 3" key="1">
    <citation type="submission" date="2019-06" db="EMBL/GenBank/DDBJ databases">
        <authorList>
            <person name="Broberg M."/>
        </authorList>
    </citation>
    <scope>NUCLEOTIDE SEQUENCE [LARGE SCALE GENOMIC DNA]</scope>
</reference>
<sequence length="546" mass="60435">MASTHQSQQATVAKHVGKTNRASSAYPRKRAVVACQTGAQCISTPADFSAFDSASLAIIERLERLEQKLDSSVVQQALSPPLVVDTHELNAANDLVVEEESIGSSTGSCLALLPQNLDHVLAWPVFNDAISGVTLMPGSASSTRDRSGHVFDELDAATCNAWLDSFFSGVHIKNPILDESSTRRLVLRVCLDGVGWDAESCLALLICANGSLNRTFTSPSYQQSELAGSTPMALFTAAQKRMGSLLTSTGVAHAQTFFLSGVFLMSILRPSDAWRMFVQSLAACQTLDWSEGGTDDSGTTAEESLYWSCWKSEQEVRWELGISRFGRIEPPLQFPSLPAGCEGQNLRAWYFYLSEISLWRLETDARQEMMSLMESGRACRFDKLSEIGENALRQLGYWQESLAAPVRLSDDASEPDVLRFVLRGRITYLKELISWPFIHAFLMRNNESPIVRQWVLKGLAFHLERIEINKSGFYHRHHGTWLMARSSARSACILLAFANAPSASELMPEAWRPGVVSVLDMLCHWQNEAGGFERAILVLQQLLNST</sequence>
<feature type="region of interest" description="Disordered" evidence="1">
    <location>
        <begin position="1"/>
        <end position="24"/>
    </location>
</feature>
<organism evidence="2 3">
    <name type="scientific">Bionectria ochroleuca</name>
    <name type="common">Gliocladium roseum</name>
    <dbReference type="NCBI Taxonomy" id="29856"/>
    <lineage>
        <taxon>Eukaryota</taxon>
        <taxon>Fungi</taxon>
        <taxon>Dikarya</taxon>
        <taxon>Ascomycota</taxon>
        <taxon>Pezizomycotina</taxon>
        <taxon>Sordariomycetes</taxon>
        <taxon>Hypocreomycetidae</taxon>
        <taxon>Hypocreales</taxon>
        <taxon>Bionectriaceae</taxon>
        <taxon>Clonostachys</taxon>
    </lineage>
</organism>
<evidence type="ECO:0008006" key="4">
    <source>
        <dbReference type="Google" id="ProtNLM"/>
    </source>
</evidence>
<evidence type="ECO:0000313" key="3">
    <source>
        <dbReference type="Proteomes" id="UP000766486"/>
    </source>
</evidence>
<dbReference type="Proteomes" id="UP000766486">
    <property type="component" value="Unassembled WGS sequence"/>
</dbReference>